<dbReference type="Pfam" id="PF00593">
    <property type="entry name" value="TonB_dep_Rec_b-barrel"/>
    <property type="match status" value="1"/>
</dbReference>
<feature type="domain" description="TonB-dependent receptor-like beta-barrel" evidence="12">
    <location>
        <begin position="227"/>
        <end position="658"/>
    </location>
</feature>
<evidence type="ECO:0000256" key="8">
    <source>
        <dbReference type="ARBA" id="ARBA00023170"/>
    </source>
</evidence>
<comment type="subcellular location">
    <subcellularLocation>
        <location evidence="1 10">Cell outer membrane</location>
        <topology evidence="1 10">Multi-pass membrane protein</topology>
    </subcellularLocation>
</comment>
<dbReference type="PANTHER" id="PTHR30069">
    <property type="entry name" value="TONB-DEPENDENT OUTER MEMBRANE RECEPTOR"/>
    <property type="match status" value="1"/>
</dbReference>
<dbReference type="InterPro" id="IPR000531">
    <property type="entry name" value="Beta-barrel_TonB"/>
</dbReference>
<dbReference type="KEGG" id="mgik:GO620_008915"/>
<keyword evidence="9 10" id="KW-0998">Cell outer membrane</keyword>
<dbReference type="Gene3D" id="2.170.130.10">
    <property type="entry name" value="TonB-dependent receptor, plug domain"/>
    <property type="match status" value="1"/>
</dbReference>
<evidence type="ECO:0000313" key="15">
    <source>
        <dbReference type="Proteomes" id="UP000429232"/>
    </source>
</evidence>
<dbReference type="PANTHER" id="PTHR30069:SF29">
    <property type="entry name" value="HEMOGLOBIN AND HEMOGLOBIN-HAPTOGLOBIN-BINDING PROTEIN 1-RELATED"/>
    <property type="match status" value="1"/>
</dbReference>
<evidence type="ECO:0000256" key="5">
    <source>
        <dbReference type="ARBA" id="ARBA00022729"/>
    </source>
</evidence>
<keyword evidence="6 11" id="KW-0798">TonB box</keyword>
<protein>
    <submittedName>
        <fullName evidence="14">TonB-dependent receptor</fullName>
    </submittedName>
</protein>
<evidence type="ECO:0000256" key="4">
    <source>
        <dbReference type="ARBA" id="ARBA00022692"/>
    </source>
</evidence>
<keyword evidence="4 10" id="KW-0812">Transmembrane</keyword>
<evidence type="ECO:0000256" key="7">
    <source>
        <dbReference type="ARBA" id="ARBA00023136"/>
    </source>
</evidence>
<keyword evidence="2 10" id="KW-0813">Transport</keyword>
<dbReference type="Gene3D" id="2.40.170.20">
    <property type="entry name" value="TonB-dependent receptor, beta-barrel domain"/>
    <property type="match status" value="1"/>
</dbReference>
<dbReference type="InterPro" id="IPR039426">
    <property type="entry name" value="TonB-dep_rcpt-like"/>
</dbReference>
<evidence type="ECO:0000259" key="13">
    <source>
        <dbReference type="Pfam" id="PF07715"/>
    </source>
</evidence>
<dbReference type="InterPro" id="IPR012910">
    <property type="entry name" value="Plug_dom"/>
</dbReference>
<keyword evidence="3 10" id="KW-1134">Transmembrane beta strand</keyword>
<dbReference type="Proteomes" id="UP000429232">
    <property type="component" value="Chromosome"/>
</dbReference>
<evidence type="ECO:0000256" key="2">
    <source>
        <dbReference type="ARBA" id="ARBA00022448"/>
    </source>
</evidence>
<evidence type="ECO:0000256" key="9">
    <source>
        <dbReference type="ARBA" id="ARBA00023237"/>
    </source>
</evidence>
<organism evidence="14 15">
    <name type="scientific">Mucilaginibacter ginkgonis</name>
    <dbReference type="NCBI Taxonomy" id="2682091"/>
    <lineage>
        <taxon>Bacteria</taxon>
        <taxon>Pseudomonadati</taxon>
        <taxon>Bacteroidota</taxon>
        <taxon>Sphingobacteriia</taxon>
        <taxon>Sphingobacteriales</taxon>
        <taxon>Sphingobacteriaceae</taxon>
        <taxon>Mucilaginibacter</taxon>
    </lineage>
</organism>
<evidence type="ECO:0000256" key="3">
    <source>
        <dbReference type="ARBA" id="ARBA00022452"/>
    </source>
</evidence>
<accession>A0A6I4I081</accession>
<name>A0A6I4I081_9SPHI</name>
<dbReference type="GO" id="GO:0009279">
    <property type="term" value="C:cell outer membrane"/>
    <property type="evidence" value="ECO:0007669"/>
    <property type="project" value="UniProtKB-SubCell"/>
</dbReference>
<gene>
    <name evidence="14" type="ORF">GO620_008915</name>
</gene>
<evidence type="ECO:0000313" key="14">
    <source>
        <dbReference type="EMBL" id="QQL48316.1"/>
    </source>
</evidence>
<dbReference type="RefSeq" id="WP_157525875.1">
    <property type="nucleotide sequence ID" value="NZ_CP066775.1"/>
</dbReference>
<evidence type="ECO:0000256" key="6">
    <source>
        <dbReference type="ARBA" id="ARBA00023077"/>
    </source>
</evidence>
<dbReference type="InterPro" id="IPR036942">
    <property type="entry name" value="Beta-barrel_TonB_sf"/>
</dbReference>
<comment type="similarity">
    <text evidence="10 11">Belongs to the TonB-dependent receptor family.</text>
</comment>
<dbReference type="InterPro" id="IPR037066">
    <property type="entry name" value="Plug_dom_sf"/>
</dbReference>
<dbReference type="PROSITE" id="PS52016">
    <property type="entry name" value="TONB_DEPENDENT_REC_3"/>
    <property type="match status" value="1"/>
</dbReference>
<evidence type="ECO:0000256" key="11">
    <source>
        <dbReference type="RuleBase" id="RU003357"/>
    </source>
</evidence>
<feature type="domain" description="TonB-dependent receptor plug" evidence="13">
    <location>
        <begin position="49"/>
        <end position="156"/>
    </location>
</feature>
<proteinExistence type="inferred from homology"/>
<dbReference type="GO" id="GO:0015344">
    <property type="term" value="F:siderophore uptake transmembrane transporter activity"/>
    <property type="evidence" value="ECO:0007669"/>
    <property type="project" value="TreeGrafter"/>
</dbReference>
<dbReference type="EMBL" id="CP066775">
    <property type="protein sequence ID" value="QQL48316.1"/>
    <property type="molecule type" value="Genomic_DNA"/>
</dbReference>
<keyword evidence="8 14" id="KW-0675">Receptor</keyword>
<evidence type="ECO:0000256" key="10">
    <source>
        <dbReference type="PROSITE-ProRule" id="PRU01360"/>
    </source>
</evidence>
<reference evidence="14 15" key="1">
    <citation type="submission" date="2020-12" db="EMBL/GenBank/DDBJ databases">
        <title>HMF7856_wgs.fasta genome submission.</title>
        <authorList>
            <person name="Kang H."/>
            <person name="Kim H."/>
            <person name="Joh K."/>
        </authorList>
    </citation>
    <scope>NUCLEOTIDE SEQUENCE [LARGE SCALE GENOMIC DNA]</scope>
    <source>
        <strain evidence="14 15">HMF7856</strain>
    </source>
</reference>
<evidence type="ECO:0000259" key="12">
    <source>
        <dbReference type="Pfam" id="PF00593"/>
    </source>
</evidence>
<keyword evidence="5" id="KW-0732">Signal</keyword>
<keyword evidence="7 10" id="KW-0472">Membrane</keyword>
<keyword evidence="15" id="KW-1185">Reference proteome</keyword>
<dbReference type="SUPFAM" id="SSF56935">
    <property type="entry name" value="Porins"/>
    <property type="match status" value="1"/>
</dbReference>
<dbReference type="Pfam" id="PF07715">
    <property type="entry name" value="Plug"/>
    <property type="match status" value="1"/>
</dbReference>
<sequence>MATVYTLLFLLLATTCANAQFKKDTLKTNTTHKLKEVLVRGYLSAQPAISVPASVSVIGQAQIKLQQENSLVSTINTVPGVRMEERTPGSYRLSIRGSLLRSPFGVRDVKVYYDELPLTDAGGNTYLNAIDFNSVKGIEVLKGPDGSLFGANSGGVVIINPASYNSKGTTGEVGINAGSYALVHEHASVSSGSINNQFSFNQAYQTYRGYREHSYMQRHYIQAANKWQYATSNSLKVLGFYSDLNYQTPGGLTLVQYNANPALSRQATPTLPSAIAQNIGVTTRLLFGGLVNETRLNTRLRNVAAIFGNHTYFSNPFITNYEERNENTFGVRTYFEYSGIKKPNYNWNIDLGLEWSQTNADINNYGNHGGMKDTTQTADRINTNQHFFFTRYATDFFKRLHTEAALSLNYYSYQFKNIYPLNQQSFIPRNFSPQLMPRLALSYQITDNFTWRASISRGYSTPTTAEIRPTNNIINRSLNAQFGVNYETGFRLRDKFDRFMVDASVFYYRLNNAIVRQLNTDETEYYINAGGTKQPGFEFYSTAWIIRQNTEHIVRGLQISESLTLSDFTFANYNVAGVNYSGNALTGVPKQVSITDLQLLLPKEISVYVQHNYTSGLPLNDANSVYADHYNLLQAKASWTYKLSTRNALEVDIGADNLLNQKYSLGNDLNAVGNRYYNAAPLRNYFIGVNVRF</sequence>
<evidence type="ECO:0000256" key="1">
    <source>
        <dbReference type="ARBA" id="ARBA00004571"/>
    </source>
</evidence>
<dbReference type="AlphaFoldDB" id="A0A6I4I081"/>
<dbReference type="GO" id="GO:0044718">
    <property type="term" value="P:siderophore transmembrane transport"/>
    <property type="evidence" value="ECO:0007669"/>
    <property type="project" value="TreeGrafter"/>
</dbReference>